<keyword evidence="13" id="KW-1185">Reference proteome</keyword>
<proteinExistence type="predicted"/>
<feature type="domain" description="Protein kinase" evidence="11">
    <location>
        <begin position="68"/>
        <end position="483"/>
    </location>
</feature>
<dbReference type="OrthoDB" id="5979581at2759"/>
<keyword evidence="3" id="KW-0808">Transferase</keyword>
<dbReference type="PANTHER" id="PTHR47634">
    <property type="entry name" value="PROTEIN KINASE DOMAIN-CONTAINING PROTEIN-RELATED"/>
    <property type="match status" value="1"/>
</dbReference>
<dbReference type="PROSITE" id="PS50011">
    <property type="entry name" value="PROTEIN_KINASE_DOM"/>
    <property type="match status" value="1"/>
</dbReference>
<keyword evidence="2" id="KW-0723">Serine/threonine-protein kinase</keyword>
<dbReference type="InterPro" id="IPR011009">
    <property type="entry name" value="Kinase-like_dom_sf"/>
</dbReference>
<dbReference type="Pfam" id="PF00069">
    <property type="entry name" value="Pkinase"/>
    <property type="match status" value="2"/>
</dbReference>
<sequence>MNSLSESERERPADEESQEVLRDEDSLDEGPDVKFYPSCFEEVEDLERYEPDGFHPVHLGDLYNSGQYRIIHKLGLGGFSTVWLARDNHSDSIVALKIVAADSSNDYKDLKTLQELAGNSSGPIILDHFPSLLNHFWLDGPNGRHLCLVLSVLGSSISRMSGTDRKLHPEVSRRAALQTTRGLSYMHTQGTCHGDLTGANILFGLSSKFAYFSGEEVYDQLGKPETDVLKRISGEHTAPSAPSYVVKTPDISNIDPTMMEDKICIIDFDQSFHILDPPTTMLGTPSKYLAPEAIFELHASSSSEVWALGCATFRMRAGYDLFEVWGTGSPSDSIGEMINTIGELPEKWRHTRYDDDGVPIRKTDSQSEQNGVELSFFPKERSLMKRIMSISDEAKPSPTTDLQRDKIFWNPPWFHDGSSPPIEEGDSLDREENEEKDDEDDYTGLLKISLEEATSLHDLLSRILVYDPMQRPSAEEILQHPRFTTAFYSRRIDGSHLDRD</sequence>
<dbReference type="PROSITE" id="PS00107">
    <property type="entry name" value="PROTEIN_KINASE_ATP"/>
    <property type="match status" value="1"/>
</dbReference>
<dbReference type="GO" id="GO:0005524">
    <property type="term" value="F:ATP binding"/>
    <property type="evidence" value="ECO:0007669"/>
    <property type="project" value="UniProtKB-UniRule"/>
</dbReference>
<dbReference type="STRING" id="1168221.R7YPQ8"/>
<accession>R7YPQ8</accession>
<dbReference type="Gene3D" id="1.10.510.10">
    <property type="entry name" value="Transferase(Phosphotransferase) domain 1"/>
    <property type="match status" value="1"/>
</dbReference>
<evidence type="ECO:0000256" key="3">
    <source>
        <dbReference type="ARBA" id="ARBA00022679"/>
    </source>
</evidence>
<keyword evidence="4 9" id="KW-0547">Nucleotide-binding</keyword>
<evidence type="ECO:0000259" key="11">
    <source>
        <dbReference type="PROSITE" id="PS50011"/>
    </source>
</evidence>
<feature type="compositionally biased region" description="Acidic residues" evidence="10">
    <location>
        <begin position="423"/>
        <end position="442"/>
    </location>
</feature>
<dbReference type="InterPro" id="IPR051334">
    <property type="entry name" value="SRPK"/>
</dbReference>
<dbReference type="InterPro" id="IPR000719">
    <property type="entry name" value="Prot_kinase_dom"/>
</dbReference>
<evidence type="ECO:0000256" key="1">
    <source>
        <dbReference type="ARBA" id="ARBA00012513"/>
    </source>
</evidence>
<organism evidence="12 13">
    <name type="scientific">Coniosporium apollinis (strain CBS 100218)</name>
    <name type="common">Rock-inhabiting black yeast</name>
    <dbReference type="NCBI Taxonomy" id="1168221"/>
    <lineage>
        <taxon>Eukaryota</taxon>
        <taxon>Fungi</taxon>
        <taxon>Dikarya</taxon>
        <taxon>Ascomycota</taxon>
        <taxon>Pezizomycotina</taxon>
        <taxon>Dothideomycetes</taxon>
        <taxon>Dothideomycetes incertae sedis</taxon>
        <taxon>Coniosporium</taxon>
    </lineage>
</organism>
<dbReference type="RefSeq" id="XP_007779126.1">
    <property type="nucleotide sequence ID" value="XM_007780936.1"/>
</dbReference>
<dbReference type="InterPro" id="IPR017441">
    <property type="entry name" value="Protein_kinase_ATP_BS"/>
</dbReference>
<dbReference type="PANTHER" id="PTHR47634:SF9">
    <property type="entry name" value="PROTEIN KINASE DOMAIN-CONTAINING PROTEIN-RELATED"/>
    <property type="match status" value="1"/>
</dbReference>
<dbReference type="eggNOG" id="KOG1290">
    <property type="taxonomic scope" value="Eukaryota"/>
</dbReference>
<evidence type="ECO:0000256" key="2">
    <source>
        <dbReference type="ARBA" id="ARBA00022527"/>
    </source>
</evidence>
<keyword evidence="6 9" id="KW-0067">ATP-binding</keyword>
<dbReference type="GO" id="GO:0005737">
    <property type="term" value="C:cytoplasm"/>
    <property type="evidence" value="ECO:0007669"/>
    <property type="project" value="TreeGrafter"/>
</dbReference>
<dbReference type="GO" id="GO:0004674">
    <property type="term" value="F:protein serine/threonine kinase activity"/>
    <property type="evidence" value="ECO:0007669"/>
    <property type="project" value="UniProtKB-KW"/>
</dbReference>
<dbReference type="GO" id="GO:0005634">
    <property type="term" value="C:nucleus"/>
    <property type="evidence" value="ECO:0007669"/>
    <property type="project" value="TreeGrafter"/>
</dbReference>
<dbReference type="EC" id="2.7.11.1" evidence="1"/>
<name>R7YPQ8_CONA1</name>
<keyword evidence="5 12" id="KW-0418">Kinase</keyword>
<feature type="region of interest" description="Disordered" evidence="10">
    <location>
        <begin position="409"/>
        <end position="442"/>
    </location>
</feature>
<evidence type="ECO:0000256" key="6">
    <source>
        <dbReference type="ARBA" id="ARBA00022840"/>
    </source>
</evidence>
<evidence type="ECO:0000313" key="13">
    <source>
        <dbReference type="Proteomes" id="UP000016924"/>
    </source>
</evidence>
<dbReference type="EMBL" id="JH767565">
    <property type="protein sequence ID" value="EON63809.1"/>
    <property type="molecule type" value="Genomic_DNA"/>
</dbReference>
<dbReference type="HOGENOM" id="CLU_000288_81_2_1"/>
<dbReference type="AlphaFoldDB" id="R7YPQ8"/>
<protein>
    <recommendedName>
        <fullName evidence="1">non-specific serine/threonine protein kinase</fullName>
        <ecNumber evidence="1">2.7.11.1</ecNumber>
    </recommendedName>
</protein>
<dbReference type="OMA" id="DYSKDDC"/>
<evidence type="ECO:0000313" key="12">
    <source>
        <dbReference type="EMBL" id="EON63809.1"/>
    </source>
</evidence>
<dbReference type="Gene3D" id="3.30.200.20">
    <property type="entry name" value="Phosphorylase Kinase, domain 1"/>
    <property type="match status" value="1"/>
</dbReference>
<dbReference type="GO" id="GO:0000245">
    <property type="term" value="P:spliceosomal complex assembly"/>
    <property type="evidence" value="ECO:0007669"/>
    <property type="project" value="TreeGrafter"/>
</dbReference>
<dbReference type="SUPFAM" id="SSF56112">
    <property type="entry name" value="Protein kinase-like (PK-like)"/>
    <property type="match status" value="1"/>
</dbReference>
<comment type="catalytic activity">
    <reaction evidence="7">
        <text>L-threonyl-[protein] + ATP = O-phospho-L-threonyl-[protein] + ADP + H(+)</text>
        <dbReference type="Rhea" id="RHEA:46608"/>
        <dbReference type="Rhea" id="RHEA-COMP:11060"/>
        <dbReference type="Rhea" id="RHEA-COMP:11605"/>
        <dbReference type="ChEBI" id="CHEBI:15378"/>
        <dbReference type="ChEBI" id="CHEBI:30013"/>
        <dbReference type="ChEBI" id="CHEBI:30616"/>
        <dbReference type="ChEBI" id="CHEBI:61977"/>
        <dbReference type="ChEBI" id="CHEBI:456216"/>
        <dbReference type="EC" id="2.7.11.1"/>
    </reaction>
</comment>
<evidence type="ECO:0000256" key="10">
    <source>
        <dbReference type="SAM" id="MobiDB-lite"/>
    </source>
</evidence>
<dbReference type="SMART" id="SM00220">
    <property type="entry name" value="S_TKc"/>
    <property type="match status" value="1"/>
</dbReference>
<reference evidence="13" key="1">
    <citation type="submission" date="2012-06" db="EMBL/GenBank/DDBJ databases">
        <title>The genome sequence of Coniosporium apollinis CBS 100218.</title>
        <authorList>
            <consortium name="The Broad Institute Genome Sequencing Platform"/>
            <person name="Cuomo C."/>
            <person name="Gorbushina A."/>
            <person name="Noack S."/>
            <person name="Walker B."/>
            <person name="Young S.K."/>
            <person name="Zeng Q."/>
            <person name="Gargeya S."/>
            <person name="Fitzgerald M."/>
            <person name="Haas B."/>
            <person name="Abouelleil A."/>
            <person name="Alvarado L."/>
            <person name="Arachchi H.M."/>
            <person name="Berlin A.M."/>
            <person name="Chapman S.B."/>
            <person name="Goldberg J."/>
            <person name="Griggs A."/>
            <person name="Gujja S."/>
            <person name="Hansen M."/>
            <person name="Howarth C."/>
            <person name="Imamovic A."/>
            <person name="Larimer J."/>
            <person name="McCowan C."/>
            <person name="Montmayeur A."/>
            <person name="Murphy C."/>
            <person name="Neiman D."/>
            <person name="Pearson M."/>
            <person name="Priest M."/>
            <person name="Roberts A."/>
            <person name="Saif S."/>
            <person name="Shea T."/>
            <person name="Sisk P."/>
            <person name="Sykes S."/>
            <person name="Wortman J."/>
            <person name="Nusbaum C."/>
            <person name="Birren B."/>
        </authorList>
    </citation>
    <scope>NUCLEOTIDE SEQUENCE [LARGE SCALE GENOMIC DNA]</scope>
    <source>
        <strain evidence="13">CBS 100218</strain>
    </source>
</reference>
<dbReference type="GeneID" id="19900348"/>
<evidence type="ECO:0000256" key="9">
    <source>
        <dbReference type="PROSITE-ProRule" id="PRU10141"/>
    </source>
</evidence>
<gene>
    <name evidence="12" type="ORF">W97_03037</name>
</gene>
<dbReference type="GO" id="GO:0050684">
    <property type="term" value="P:regulation of mRNA processing"/>
    <property type="evidence" value="ECO:0007669"/>
    <property type="project" value="TreeGrafter"/>
</dbReference>
<comment type="catalytic activity">
    <reaction evidence="8">
        <text>L-seryl-[protein] + ATP = O-phospho-L-seryl-[protein] + ADP + H(+)</text>
        <dbReference type="Rhea" id="RHEA:17989"/>
        <dbReference type="Rhea" id="RHEA-COMP:9863"/>
        <dbReference type="Rhea" id="RHEA-COMP:11604"/>
        <dbReference type="ChEBI" id="CHEBI:15378"/>
        <dbReference type="ChEBI" id="CHEBI:29999"/>
        <dbReference type="ChEBI" id="CHEBI:30616"/>
        <dbReference type="ChEBI" id="CHEBI:83421"/>
        <dbReference type="ChEBI" id="CHEBI:456216"/>
        <dbReference type="EC" id="2.7.11.1"/>
    </reaction>
</comment>
<evidence type="ECO:0000256" key="7">
    <source>
        <dbReference type="ARBA" id="ARBA00047899"/>
    </source>
</evidence>
<feature type="compositionally biased region" description="Basic and acidic residues" evidence="10">
    <location>
        <begin position="1"/>
        <end position="24"/>
    </location>
</feature>
<evidence type="ECO:0000256" key="5">
    <source>
        <dbReference type="ARBA" id="ARBA00022777"/>
    </source>
</evidence>
<evidence type="ECO:0000256" key="4">
    <source>
        <dbReference type="ARBA" id="ARBA00022741"/>
    </source>
</evidence>
<feature type="binding site" evidence="9">
    <location>
        <position position="97"/>
    </location>
    <ligand>
        <name>ATP</name>
        <dbReference type="ChEBI" id="CHEBI:30616"/>
    </ligand>
</feature>
<evidence type="ECO:0000256" key="8">
    <source>
        <dbReference type="ARBA" id="ARBA00048679"/>
    </source>
</evidence>
<dbReference type="Proteomes" id="UP000016924">
    <property type="component" value="Unassembled WGS sequence"/>
</dbReference>
<feature type="region of interest" description="Disordered" evidence="10">
    <location>
        <begin position="1"/>
        <end position="34"/>
    </location>
</feature>